<dbReference type="GO" id="GO:0031048">
    <property type="term" value="P:regulatory ncRNA-mediated heterochromatin formation"/>
    <property type="evidence" value="ECO:0007669"/>
    <property type="project" value="TreeGrafter"/>
</dbReference>
<evidence type="ECO:0000313" key="5">
    <source>
        <dbReference type="EMBL" id="PIO60040.1"/>
    </source>
</evidence>
<feature type="non-terminal residue" evidence="5">
    <location>
        <position position="1"/>
    </location>
</feature>
<proteinExistence type="inferred from homology"/>
<evidence type="ECO:0000256" key="3">
    <source>
        <dbReference type="ARBA" id="ARBA00023242"/>
    </source>
</evidence>
<evidence type="ECO:0000256" key="4">
    <source>
        <dbReference type="SAM" id="MobiDB-lite"/>
    </source>
</evidence>
<dbReference type="OrthoDB" id="5816204at2759"/>
<dbReference type="AlphaFoldDB" id="A0A2G9TRX4"/>
<evidence type="ECO:0000313" key="6">
    <source>
        <dbReference type="Proteomes" id="UP000230423"/>
    </source>
</evidence>
<comment type="subcellular location">
    <subcellularLocation>
        <location evidence="1">Nucleus</location>
    </subcellularLocation>
</comment>
<dbReference type="InterPro" id="IPR013633">
    <property type="entry name" value="NRDE-2"/>
</dbReference>
<accession>A0A2G9TRX4</accession>
<sequence>ASVEYNLRTPPSLANASEKQKLEAFEEFWNSGVPRFGDQHSEGWDSYVSVRESLEELKRSEILERELQADRSFMLEERIASSSDDAVMSWVELERELDVIESRPRRRLVANYSALRRWVEDDDATTSSNGAGESSKAEVQERKKMKKRELPFTRQQFINKLNDCLFKYIGTPLNMLENGRLQMLLKLLLLLVQ</sequence>
<dbReference type="EMBL" id="KZ356277">
    <property type="protein sequence ID" value="PIO60040.1"/>
    <property type="molecule type" value="Genomic_DNA"/>
</dbReference>
<name>A0A2G9TRX4_TELCI</name>
<dbReference type="PANTHER" id="PTHR13471:SF0">
    <property type="entry name" value="NUCLEAR EXOSOME REGULATOR NRDE2"/>
    <property type="match status" value="1"/>
</dbReference>
<feature type="non-terminal residue" evidence="5">
    <location>
        <position position="193"/>
    </location>
</feature>
<evidence type="ECO:0000256" key="2">
    <source>
        <dbReference type="ARBA" id="ARBA00009265"/>
    </source>
</evidence>
<dbReference type="Pfam" id="PF08424">
    <property type="entry name" value="NRDE-2"/>
    <property type="match status" value="1"/>
</dbReference>
<dbReference type="GO" id="GO:1902369">
    <property type="term" value="P:negative regulation of RNA catabolic process"/>
    <property type="evidence" value="ECO:0007669"/>
    <property type="project" value="TreeGrafter"/>
</dbReference>
<comment type="similarity">
    <text evidence="2">Belongs to the NRDE2 family.</text>
</comment>
<evidence type="ECO:0000256" key="1">
    <source>
        <dbReference type="ARBA" id="ARBA00004123"/>
    </source>
</evidence>
<dbReference type="GO" id="GO:0071013">
    <property type="term" value="C:catalytic step 2 spliceosome"/>
    <property type="evidence" value="ECO:0007669"/>
    <property type="project" value="TreeGrafter"/>
</dbReference>
<gene>
    <name evidence="5" type="ORF">TELCIR_18480</name>
</gene>
<reference evidence="5 6" key="1">
    <citation type="submission" date="2015-09" db="EMBL/GenBank/DDBJ databases">
        <title>Draft genome of the parasitic nematode Teladorsagia circumcincta isolate WARC Sus (inbred).</title>
        <authorList>
            <person name="Mitreva M."/>
        </authorList>
    </citation>
    <scope>NUCLEOTIDE SEQUENCE [LARGE SCALE GENOMIC DNA]</scope>
    <source>
        <strain evidence="5 6">S</strain>
    </source>
</reference>
<protein>
    <submittedName>
        <fullName evidence="5">Uncharacterized protein</fullName>
    </submittedName>
</protein>
<organism evidence="5 6">
    <name type="scientific">Teladorsagia circumcincta</name>
    <name type="common">Brown stomach worm</name>
    <name type="synonym">Ostertagia circumcincta</name>
    <dbReference type="NCBI Taxonomy" id="45464"/>
    <lineage>
        <taxon>Eukaryota</taxon>
        <taxon>Metazoa</taxon>
        <taxon>Ecdysozoa</taxon>
        <taxon>Nematoda</taxon>
        <taxon>Chromadorea</taxon>
        <taxon>Rhabditida</taxon>
        <taxon>Rhabditina</taxon>
        <taxon>Rhabditomorpha</taxon>
        <taxon>Strongyloidea</taxon>
        <taxon>Trichostrongylidae</taxon>
        <taxon>Teladorsagia</taxon>
    </lineage>
</organism>
<keyword evidence="3" id="KW-0539">Nucleus</keyword>
<dbReference type="PANTHER" id="PTHR13471">
    <property type="entry name" value="TETRATRICOPEPTIDE-LIKE HELICAL"/>
    <property type="match status" value="1"/>
</dbReference>
<dbReference type="Proteomes" id="UP000230423">
    <property type="component" value="Unassembled WGS sequence"/>
</dbReference>
<keyword evidence="6" id="KW-1185">Reference proteome</keyword>
<feature type="region of interest" description="Disordered" evidence="4">
    <location>
        <begin position="123"/>
        <end position="146"/>
    </location>
</feature>